<sequence length="749" mass="81478">MDSKTYTEGLAELRGVRDEIKPRERQLAKLQAELDKLRAQRDEKVRALGAYQKAKSDRLATSAGLSVIDVVALVPSLGPQAPVSAPAESPVTGASAEDPPEAQKGVRPIKEAAGAPAPDLRPQSLEGDDRAAALTRPREAAADGAFDLDVLDEPAPATAAAPSPAPVAPAAVIPDGAQERTLPSIPEGVAGDRWIYAESNLASKRPNFKQATRQMAFLDTATGVLVWQGGTVTLDLGRASVAEILTAVYATVPADVERIYITAGDPWHQNAGRHQFLKDAVAEWLNGPLPEGWQVESSRGKDRQAGHLVHPRNPVGRWQRGKDQHSEIRSVGEWFDPAGADPATIRAAFVELWKALRRHWDDVVLMGSPSQTGRDLWSRTIPAKAGAKWADGYPVMSQEIRGLLHATAGQGRTELITPPRVPERVPGWYEADRTFAYAKHTWTSGVGVPQRVTAAAFAAMSEKEQADALFSPSHWQVRVTIPRDWDHVGLLPAPAPGERSWRYPYEGGRTFITWAGGAEVNLALRNPLQPWRIEILDGLVWEKGDPLKDWSNKLKDVWRSLRALGEVHGDEQQRQAARLASRAVRSILLYGIGTFAQRPRITTGSLELGAGGEVPEIPDGTRLTGLTDTHVTWERNIGFARDQYAHPEWAAVVWSAARAALLSGPTGTKDPETGKPARAGALHLPAGSILAFRTDAIYSSVRPDWPYSGEPGDYLLKGAMSWEQSTPTTDEEFYVLQALGRQALEAEEL</sequence>
<dbReference type="OrthoDB" id="4919249at2"/>
<reference evidence="3 4" key="1">
    <citation type="submission" date="2016-08" db="EMBL/GenBank/DDBJ databases">
        <title>Complete genome sequence of Streptomyces agglomeratus strain 6-3-2, a novel anti-MRSA actinomycete isolated from Wuli of Tebit, China.</title>
        <authorList>
            <person name="Chen X."/>
        </authorList>
    </citation>
    <scope>NUCLEOTIDE SEQUENCE [LARGE SCALE GENOMIC DNA]</scope>
    <source>
        <strain evidence="3 4">6-3-2</strain>
    </source>
</reference>
<name>A0A1E5NZ28_9ACTN</name>
<evidence type="ECO:0000256" key="1">
    <source>
        <dbReference type="SAM" id="Coils"/>
    </source>
</evidence>
<dbReference type="EMBL" id="MEHJ01000002">
    <property type="protein sequence ID" value="OEJ21567.1"/>
    <property type="molecule type" value="Genomic_DNA"/>
</dbReference>
<gene>
    <name evidence="3" type="ORF">AS594_39230</name>
</gene>
<feature type="region of interest" description="Disordered" evidence="2">
    <location>
        <begin position="78"/>
        <end position="105"/>
    </location>
</feature>
<evidence type="ECO:0000313" key="3">
    <source>
        <dbReference type="EMBL" id="OEJ21567.1"/>
    </source>
</evidence>
<feature type="region of interest" description="Disordered" evidence="2">
    <location>
        <begin position="295"/>
        <end position="322"/>
    </location>
</feature>
<proteinExistence type="predicted"/>
<comment type="caution">
    <text evidence="3">The sequence shown here is derived from an EMBL/GenBank/DDBJ whole genome shotgun (WGS) entry which is preliminary data.</text>
</comment>
<dbReference type="Proteomes" id="UP000095759">
    <property type="component" value="Unassembled WGS sequence"/>
</dbReference>
<protein>
    <submittedName>
        <fullName evidence="3">Mucin-19</fullName>
    </submittedName>
</protein>
<dbReference type="RefSeq" id="WP_069936197.1">
    <property type="nucleotide sequence ID" value="NZ_MEHJ01000002.1"/>
</dbReference>
<evidence type="ECO:0000256" key="2">
    <source>
        <dbReference type="SAM" id="MobiDB-lite"/>
    </source>
</evidence>
<keyword evidence="1" id="KW-0175">Coiled coil</keyword>
<keyword evidence="4" id="KW-1185">Reference proteome</keyword>
<evidence type="ECO:0000313" key="4">
    <source>
        <dbReference type="Proteomes" id="UP000095759"/>
    </source>
</evidence>
<organism evidence="3 4">
    <name type="scientific">Streptomyces agglomeratus</name>
    <dbReference type="NCBI Taxonomy" id="285458"/>
    <lineage>
        <taxon>Bacteria</taxon>
        <taxon>Bacillati</taxon>
        <taxon>Actinomycetota</taxon>
        <taxon>Actinomycetes</taxon>
        <taxon>Kitasatosporales</taxon>
        <taxon>Streptomycetaceae</taxon>
        <taxon>Streptomyces</taxon>
    </lineage>
</organism>
<dbReference type="AlphaFoldDB" id="A0A1E5NZ28"/>
<accession>A0A1E5NZ28</accession>
<feature type="coiled-coil region" evidence="1">
    <location>
        <begin position="20"/>
        <end position="47"/>
    </location>
</feature>